<name>A0AAV1TKJ1_9STRA</name>
<protein>
    <submittedName>
        <fullName evidence="5">Uncharacterized protein</fullName>
    </submittedName>
</protein>
<feature type="region of interest" description="Disordered" evidence="4">
    <location>
        <begin position="75"/>
        <end position="98"/>
    </location>
</feature>
<feature type="compositionally biased region" description="Low complexity" evidence="4">
    <location>
        <begin position="595"/>
        <end position="610"/>
    </location>
</feature>
<dbReference type="Gene3D" id="1.25.40.20">
    <property type="entry name" value="Ankyrin repeat-containing domain"/>
    <property type="match status" value="3"/>
</dbReference>
<feature type="region of interest" description="Disordered" evidence="4">
    <location>
        <begin position="588"/>
        <end position="640"/>
    </location>
</feature>
<dbReference type="PANTHER" id="PTHR24198">
    <property type="entry name" value="ANKYRIN REPEAT AND PROTEIN KINASE DOMAIN-CONTAINING PROTEIN"/>
    <property type="match status" value="1"/>
</dbReference>
<keyword evidence="1" id="KW-0677">Repeat</keyword>
<evidence type="ECO:0000256" key="4">
    <source>
        <dbReference type="SAM" id="MobiDB-lite"/>
    </source>
</evidence>
<evidence type="ECO:0000313" key="5">
    <source>
        <dbReference type="EMBL" id="CAK7921648.1"/>
    </source>
</evidence>
<reference evidence="5" key="1">
    <citation type="submission" date="2024-01" db="EMBL/GenBank/DDBJ databases">
        <authorList>
            <person name="Webb A."/>
        </authorList>
    </citation>
    <scope>NUCLEOTIDE SEQUENCE</scope>
    <source>
        <strain evidence="5">Pm1</strain>
    </source>
</reference>
<feature type="repeat" description="ANK" evidence="3">
    <location>
        <begin position="197"/>
        <end position="229"/>
    </location>
</feature>
<organism evidence="5 6">
    <name type="scientific">Peronospora matthiolae</name>
    <dbReference type="NCBI Taxonomy" id="2874970"/>
    <lineage>
        <taxon>Eukaryota</taxon>
        <taxon>Sar</taxon>
        <taxon>Stramenopiles</taxon>
        <taxon>Oomycota</taxon>
        <taxon>Peronosporomycetes</taxon>
        <taxon>Peronosporales</taxon>
        <taxon>Peronosporaceae</taxon>
        <taxon>Peronospora</taxon>
    </lineage>
</organism>
<evidence type="ECO:0000313" key="6">
    <source>
        <dbReference type="Proteomes" id="UP001162060"/>
    </source>
</evidence>
<accession>A0AAV1TKJ1</accession>
<dbReference type="EMBL" id="CAKLBY020000058">
    <property type="protein sequence ID" value="CAK7921648.1"/>
    <property type="molecule type" value="Genomic_DNA"/>
</dbReference>
<dbReference type="SMART" id="SM00248">
    <property type="entry name" value="ANK"/>
    <property type="match status" value="9"/>
</dbReference>
<comment type="caution">
    <text evidence="5">The sequence shown here is derived from an EMBL/GenBank/DDBJ whole genome shotgun (WGS) entry which is preliminary data.</text>
</comment>
<sequence>MQLQLLSADEYLLPSSQLKLRPMREYEPLNAPQRAELVRQRNSVAFDHQTIELRQAFRTAPEPVTVEFPSRNSSILRNRSTSGIGPSSITGGPHPWGSDGNLVNNKHNELLKKKKKKVSFVQTEPEHEVEHASGSASSNGDNPCSCQSFGSTDVWIQNMPSPIHASCRRAELQALKHLLSFYFGADLIKLVNSSCGCGRTPLEVACETGSTKIVKLLLKRHADPNGTGSCYLTPGALRQPTLSSHIRHHRRRSGDPVVAQKQGQRTCFGIACKTRKLDIVELLMRYGARVDEDALVMAASQGHEDVIRTLVTLANVDAKKRMSPVHHLFYKKGAEVTDRTHMPLISSSSLRKACSAAALEHTELVRVLLGTGKDVASRENIVKCAFDAVRLPDYRLLKCLAKLYDARLLLDARDKTSQSSLLHLAVKNDSAKAVLLLVKLGADVHAQDGSGIAPLYLACARGQEVVVHALLARGAMCTAVGPGGETALHIAAQENQLACVKLLLEVGKVPVDDVTHDGCTALHLACQRGNTAVAACLLDHGANVDAVTIGNESPLLKASRMSQVKTVELLLSRNASVHPVVLTSRTSEQQLTVASGPPFESSSSNLSGSGAQLPWRRSWSSSGHDSHRNNSKRSERMFIPKSSTHTSLKHWFRSMLSN</sequence>
<dbReference type="Proteomes" id="UP001162060">
    <property type="component" value="Unassembled WGS sequence"/>
</dbReference>
<dbReference type="PROSITE" id="PS50297">
    <property type="entry name" value="ANK_REP_REGION"/>
    <property type="match status" value="5"/>
</dbReference>
<feature type="repeat" description="ANK" evidence="3">
    <location>
        <begin position="517"/>
        <end position="549"/>
    </location>
</feature>
<feature type="repeat" description="ANK" evidence="3">
    <location>
        <begin position="417"/>
        <end position="449"/>
    </location>
</feature>
<feature type="repeat" description="ANK" evidence="3">
    <location>
        <begin position="483"/>
        <end position="507"/>
    </location>
</feature>
<evidence type="ECO:0000256" key="2">
    <source>
        <dbReference type="ARBA" id="ARBA00023043"/>
    </source>
</evidence>
<feature type="repeat" description="ANK" evidence="3">
    <location>
        <begin position="450"/>
        <end position="475"/>
    </location>
</feature>
<dbReference type="PANTHER" id="PTHR24198:SF165">
    <property type="entry name" value="ANKYRIN REPEAT-CONTAINING PROTEIN-RELATED"/>
    <property type="match status" value="1"/>
</dbReference>
<gene>
    <name evidence="5" type="ORF">PM001_LOCUS7247</name>
</gene>
<dbReference type="AlphaFoldDB" id="A0AAV1TKJ1"/>
<keyword evidence="2 3" id="KW-0040">ANK repeat</keyword>
<evidence type="ECO:0000256" key="3">
    <source>
        <dbReference type="PROSITE-ProRule" id="PRU00023"/>
    </source>
</evidence>
<dbReference type="SUPFAM" id="SSF48403">
    <property type="entry name" value="Ankyrin repeat"/>
    <property type="match status" value="2"/>
</dbReference>
<feature type="compositionally biased region" description="Basic and acidic residues" evidence="4">
    <location>
        <begin position="624"/>
        <end position="638"/>
    </location>
</feature>
<dbReference type="Pfam" id="PF12796">
    <property type="entry name" value="Ank_2"/>
    <property type="match status" value="3"/>
</dbReference>
<dbReference type="PROSITE" id="PS50088">
    <property type="entry name" value="ANK_REPEAT"/>
    <property type="match status" value="5"/>
</dbReference>
<proteinExistence type="predicted"/>
<dbReference type="InterPro" id="IPR036770">
    <property type="entry name" value="Ankyrin_rpt-contain_sf"/>
</dbReference>
<dbReference type="InterPro" id="IPR002110">
    <property type="entry name" value="Ankyrin_rpt"/>
</dbReference>
<evidence type="ECO:0000256" key="1">
    <source>
        <dbReference type="ARBA" id="ARBA00022737"/>
    </source>
</evidence>
<feature type="region of interest" description="Disordered" evidence="4">
    <location>
        <begin position="120"/>
        <end position="142"/>
    </location>
</feature>
<feature type="compositionally biased region" description="Low complexity" evidence="4">
    <location>
        <begin position="80"/>
        <end position="93"/>
    </location>
</feature>